<keyword evidence="2" id="KW-1133">Transmembrane helix</keyword>
<feature type="transmembrane region" description="Helical" evidence="2">
    <location>
        <begin position="15"/>
        <end position="34"/>
    </location>
</feature>
<dbReference type="EMBL" id="JAAAMV010000002">
    <property type="protein sequence ID" value="NBD23184.1"/>
    <property type="molecule type" value="Genomic_DNA"/>
</dbReference>
<keyword evidence="1" id="KW-0175">Coiled coil</keyword>
<feature type="domain" description="CzcB-like barrel-sandwich hybrid" evidence="3">
    <location>
        <begin position="81"/>
        <end position="194"/>
    </location>
</feature>
<sequence>MELAAARSDGRRKRIILIAFSVFAGLLAIMTLFGNTLQSLTLPKVRTEQPVRGSLAFTLEAGGRLEPYSEAELPNPAGWKVRKVRVKTGERVKKGQLLVTYDGASAARELEDERSFAEKQNIELQNAQDQFILTSAGGDALEIRKAKRAIESLKLDLGAQQRKIADLTEKLAAEREIRAPFDGTVTQVNAVEGLASSGEPDIRIANGSLGYRLAVTADRALIANLGLTVGKRLDVEVHTVQGQRTRIVAGTIDELEEAPLRAAGDDGANAPPIPMQVVKLKLADAGLQGGEEAKLALKQPSPQSGLLVSNAAIHRDGNGAFVYVVEERRGALGNVFAARQVRIQEEQTNGVQTMIQSDLLSEDERIVLESGEPLQDGNRVRLQ</sequence>
<dbReference type="InterPro" id="IPR058647">
    <property type="entry name" value="BSH_CzcB-like"/>
</dbReference>
<protein>
    <submittedName>
        <fullName evidence="4">RND transporter</fullName>
    </submittedName>
</protein>
<evidence type="ECO:0000313" key="5">
    <source>
        <dbReference type="Proteomes" id="UP000665561"/>
    </source>
</evidence>
<dbReference type="Gene3D" id="2.40.50.100">
    <property type="match status" value="1"/>
</dbReference>
<name>A0ABW9XKQ6_9BACL</name>
<comment type="caution">
    <text evidence="4">The sequence shown here is derived from an EMBL/GenBank/DDBJ whole genome shotgun (WGS) entry which is preliminary data.</text>
</comment>
<dbReference type="RefSeq" id="WP_161741618.1">
    <property type="nucleotide sequence ID" value="NZ_JAAAMV010000002.1"/>
</dbReference>
<dbReference type="PANTHER" id="PTHR30469:SF15">
    <property type="entry name" value="HLYD FAMILY OF SECRETION PROTEINS"/>
    <property type="match status" value="1"/>
</dbReference>
<organism evidence="4 5">
    <name type="scientific">Paenibacillus glycinis</name>
    <dbReference type="NCBI Taxonomy" id="2697035"/>
    <lineage>
        <taxon>Bacteria</taxon>
        <taxon>Bacillati</taxon>
        <taxon>Bacillota</taxon>
        <taxon>Bacilli</taxon>
        <taxon>Bacillales</taxon>
        <taxon>Paenibacillaceae</taxon>
        <taxon>Paenibacillus</taxon>
    </lineage>
</organism>
<proteinExistence type="predicted"/>
<evidence type="ECO:0000259" key="3">
    <source>
        <dbReference type="Pfam" id="PF25973"/>
    </source>
</evidence>
<reference evidence="4 5" key="1">
    <citation type="submission" date="2020-01" db="EMBL/GenBank/DDBJ databases">
        <title>Paenibacillus soybeanensis sp. nov. isolated from the nodules of soybean (Glycine max(L.) Merr).</title>
        <authorList>
            <person name="Wang H."/>
        </authorList>
    </citation>
    <scope>NUCLEOTIDE SEQUENCE [LARGE SCALE GENOMIC DNA]</scope>
    <source>
        <strain evidence="4 5">T1</strain>
    </source>
</reference>
<dbReference type="Proteomes" id="UP000665561">
    <property type="component" value="Unassembled WGS sequence"/>
</dbReference>
<keyword evidence="2" id="KW-0812">Transmembrane</keyword>
<keyword evidence="5" id="KW-1185">Reference proteome</keyword>
<evidence type="ECO:0000256" key="2">
    <source>
        <dbReference type="SAM" id="Phobius"/>
    </source>
</evidence>
<feature type="coiled-coil region" evidence="1">
    <location>
        <begin position="107"/>
        <end position="177"/>
    </location>
</feature>
<dbReference type="Gene3D" id="2.40.420.20">
    <property type="match status" value="1"/>
</dbReference>
<evidence type="ECO:0000313" key="4">
    <source>
        <dbReference type="EMBL" id="NBD23184.1"/>
    </source>
</evidence>
<gene>
    <name evidence="4" type="ORF">GT019_04810</name>
</gene>
<accession>A0ABW9XKQ6</accession>
<dbReference type="SUPFAM" id="SSF111369">
    <property type="entry name" value="HlyD-like secretion proteins"/>
    <property type="match status" value="1"/>
</dbReference>
<keyword evidence="2" id="KW-0472">Membrane</keyword>
<dbReference type="PANTHER" id="PTHR30469">
    <property type="entry name" value="MULTIDRUG RESISTANCE PROTEIN MDTA"/>
    <property type="match status" value="1"/>
</dbReference>
<dbReference type="Pfam" id="PF25973">
    <property type="entry name" value="BSH_CzcB"/>
    <property type="match status" value="1"/>
</dbReference>
<evidence type="ECO:0000256" key="1">
    <source>
        <dbReference type="SAM" id="Coils"/>
    </source>
</evidence>